<gene>
    <name evidence="2" type="ORF">CTA1_12727</name>
</gene>
<evidence type="ECO:0000313" key="3">
    <source>
        <dbReference type="Proteomes" id="UP000310108"/>
    </source>
</evidence>
<evidence type="ECO:0000313" key="2">
    <source>
        <dbReference type="EMBL" id="TKW51496.1"/>
    </source>
</evidence>
<organism evidence="2 3">
    <name type="scientific">Colletotrichum tanaceti</name>
    <dbReference type="NCBI Taxonomy" id="1306861"/>
    <lineage>
        <taxon>Eukaryota</taxon>
        <taxon>Fungi</taxon>
        <taxon>Dikarya</taxon>
        <taxon>Ascomycota</taxon>
        <taxon>Pezizomycotina</taxon>
        <taxon>Sordariomycetes</taxon>
        <taxon>Hypocreomycetidae</taxon>
        <taxon>Glomerellales</taxon>
        <taxon>Glomerellaceae</taxon>
        <taxon>Colletotrichum</taxon>
        <taxon>Colletotrichum destructivum species complex</taxon>
    </lineage>
</organism>
<dbReference type="Proteomes" id="UP000310108">
    <property type="component" value="Unassembled WGS sequence"/>
</dbReference>
<dbReference type="EMBL" id="PJEX01000301">
    <property type="protein sequence ID" value="TKW51496.1"/>
    <property type="molecule type" value="Genomic_DNA"/>
</dbReference>
<comment type="caution">
    <text evidence="2">The sequence shown here is derived from an EMBL/GenBank/DDBJ whole genome shotgun (WGS) entry which is preliminary data.</text>
</comment>
<feature type="region of interest" description="Disordered" evidence="1">
    <location>
        <begin position="1"/>
        <end position="35"/>
    </location>
</feature>
<feature type="compositionally biased region" description="Basic and acidic residues" evidence="1">
    <location>
        <begin position="1"/>
        <end position="11"/>
    </location>
</feature>
<dbReference type="AlphaFoldDB" id="A0A4V6DG45"/>
<evidence type="ECO:0000256" key="1">
    <source>
        <dbReference type="SAM" id="MobiDB-lite"/>
    </source>
</evidence>
<keyword evidence="3" id="KW-1185">Reference proteome</keyword>
<sequence length="143" mass="16216">MGKEKQRENEKKRKKKKENKKKEKTLTADQDHRDAHTLADAHVRLRVHLQQALLHGVGGGRHPLDLLLLLRRRAVPHLRGPRDARAHGQVDDIGQEADAPPHRDARGRGGDQGGEDEPRRRRRRDVREEGGGRGDCAVVNDKK</sequence>
<feature type="compositionally biased region" description="Basic and acidic residues" evidence="1">
    <location>
        <begin position="80"/>
        <end position="90"/>
    </location>
</feature>
<feature type="compositionally biased region" description="Basic and acidic residues" evidence="1">
    <location>
        <begin position="20"/>
        <end position="35"/>
    </location>
</feature>
<feature type="region of interest" description="Disordered" evidence="1">
    <location>
        <begin position="79"/>
        <end position="143"/>
    </location>
</feature>
<accession>A0A4V6DG45</accession>
<protein>
    <submittedName>
        <fullName evidence="2">Uncharacterized protein</fullName>
    </submittedName>
</protein>
<feature type="compositionally biased region" description="Basic and acidic residues" evidence="1">
    <location>
        <begin position="99"/>
        <end position="109"/>
    </location>
</feature>
<reference evidence="2 3" key="1">
    <citation type="journal article" date="2019" name="PLoS ONE">
        <title>Comparative genome analysis indicates high evolutionary potential of pathogenicity genes in Colletotrichum tanaceti.</title>
        <authorList>
            <person name="Lelwala R.V."/>
            <person name="Korhonen P.K."/>
            <person name="Young N.D."/>
            <person name="Scott J.B."/>
            <person name="Ades P.A."/>
            <person name="Gasser R.B."/>
            <person name="Taylor P.W.J."/>
        </authorList>
    </citation>
    <scope>NUCLEOTIDE SEQUENCE [LARGE SCALE GENOMIC DNA]</scope>
    <source>
        <strain evidence="2">BRIP57314</strain>
    </source>
</reference>
<name>A0A4V6DG45_9PEZI</name>
<proteinExistence type="predicted"/>